<keyword evidence="3" id="KW-0804">Transcription</keyword>
<proteinExistence type="predicted"/>
<feature type="domain" description="HTH gntR-type" evidence="5">
    <location>
        <begin position="22"/>
        <end position="89"/>
    </location>
</feature>
<dbReference type="InterPro" id="IPR000524">
    <property type="entry name" value="Tscrpt_reg_HTH_GntR"/>
</dbReference>
<evidence type="ECO:0000259" key="5">
    <source>
        <dbReference type="PROSITE" id="PS50949"/>
    </source>
</evidence>
<accession>A0A1H7LX38</accession>
<evidence type="ECO:0000256" key="3">
    <source>
        <dbReference type="ARBA" id="ARBA00023163"/>
    </source>
</evidence>
<evidence type="ECO:0000313" key="7">
    <source>
        <dbReference type="Proteomes" id="UP000199120"/>
    </source>
</evidence>
<keyword evidence="2 6" id="KW-0238">DNA-binding</keyword>
<dbReference type="Proteomes" id="UP000199120">
    <property type="component" value="Unassembled WGS sequence"/>
</dbReference>
<dbReference type="Pfam" id="PF00392">
    <property type="entry name" value="GntR"/>
    <property type="match status" value="1"/>
</dbReference>
<dbReference type="PANTHER" id="PTHR43537">
    <property type="entry name" value="TRANSCRIPTIONAL REGULATOR, GNTR FAMILY"/>
    <property type="match status" value="1"/>
</dbReference>
<evidence type="ECO:0000256" key="2">
    <source>
        <dbReference type="ARBA" id="ARBA00023125"/>
    </source>
</evidence>
<dbReference type="PANTHER" id="PTHR43537:SF45">
    <property type="entry name" value="GNTR FAMILY REGULATORY PROTEIN"/>
    <property type="match status" value="1"/>
</dbReference>
<evidence type="ECO:0000256" key="4">
    <source>
        <dbReference type="SAM" id="MobiDB-lite"/>
    </source>
</evidence>
<organism evidence="6 7">
    <name type="scientific">Paraburkholderia caballeronis</name>
    <dbReference type="NCBI Taxonomy" id="416943"/>
    <lineage>
        <taxon>Bacteria</taxon>
        <taxon>Pseudomonadati</taxon>
        <taxon>Pseudomonadota</taxon>
        <taxon>Betaproteobacteria</taxon>
        <taxon>Burkholderiales</taxon>
        <taxon>Burkholderiaceae</taxon>
        <taxon>Paraburkholderia</taxon>
    </lineage>
</organism>
<dbReference type="SUPFAM" id="SSF46785">
    <property type="entry name" value="Winged helix' DNA-binding domain"/>
    <property type="match status" value="1"/>
</dbReference>
<keyword evidence="7" id="KW-1185">Reference proteome</keyword>
<dbReference type="CDD" id="cd07377">
    <property type="entry name" value="WHTH_GntR"/>
    <property type="match status" value="1"/>
</dbReference>
<dbReference type="GO" id="GO:0003677">
    <property type="term" value="F:DNA binding"/>
    <property type="evidence" value="ECO:0007669"/>
    <property type="project" value="UniProtKB-KW"/>
</dbReference>
<protein>
    <submittedName>
        <fullName evidence="6">DNA-binding transcriptional regulator, GntR family</fullName>
    </submittedName>
</protein>
<dbReference type="GO" id="GO:0003700">
    <property type="term" value="F:DNA-binding transcription factor activity"/>
    <property type="evidence" value="ECO:0007669"/>
    <property type="project" value="InterPro"/>
</dbReference>
<name>A0A1H7LX38_9BURK</name>
<dbReference type="STRING" id="416943.SAMN05445871_3645"/>
<dbReference type="InterPro" id="IPR036388">
    <property type="entry name" value="WH-like_DNA-bd_sf"/>
</dbReference>
<dbReference type="AlphaFoldDB" id="A0A1H7LX38"/>
<dbReference type="InterPro" id="IPR011711">
    <property type="entry name" value="GntR_C"/>
</dbReference>
<reference evidence="7" key="1">
    <citation type="submission" date="2016-10" db="EMBL/GenBank/DDBJ databases">
        <authorList>
            <person name="Varghese N."/>
            <person name="Submissions S."/>
        </authorList>
    </citation>
    <scope>NUCLEOTIDE SEQUENCE [LARGE SCALE GENOMIC DNA]</scope>
    <source>
        <strain evidence="7">LMG 26416</strain>
    </source>
</reference>
<gene>
    <name evidence="6" type="ORF">SAMN05192542_104531</name>
</gene>
<dbReference type="RefSeq" id="WP_090547545.1">
    <property type="nucleotide sequence ID" value="NZ_FNSR01000002.1"/>
</dbReference>
<dbReference type="InterPro" id="IPR036390">
    <property type="entry name" value="WH_DNA-bd_sf"/>
</dbReference>
<dbReference type="SUPFAM" id="SSF48008">
    <property type="entry name" value="GntR ligand-binding domain-like"/>
    <property type="match status" value="1"/>
</dbReference>
<dbReference type="SMART" id="SM00345">
    <property type="entry name" value="HTH_GNTR"/>
    <property type="match status" value="1"/>
</dbReference>
<dbReference type="SMART" id="SM00895">
    <property type="entry name" value="FCD"/>
    <property type="match status" value="1"/>
</dbReference>
<dbReference type="Gene3D" id="1.20.120.530">
    <property type="entry name" value="GntR ligand-binding domain-like"/>
    <property type="match status" value="1"/>
</dbReference>
<dbReference type="InterPro" id="IPR008920">
    <property type="entry name" value="TF_FadR/GntR_C"/>
</dbReference>
<evidence type="ECO:0000313" key="6">
    <source>
        <dbReference type="EMBL" id="SEL03550.1"/>
    </source>
</evidence>
<dbReference type="EMBL" id="FOAJ01000004">
    <property type="protein sequence ID" value="SEL03550.1"/>
    <property type="molecule type" value="Genomic_DNA"/>
</dbReference>
<feature type="region of interest" description="Disordered" evidence="4">
    <location>
        <begin position="1"/>
        <end position="21"/>
    </location>
</feature>
<dbReference type="Gene3D" id="1.10.10.10">
    <property type="entry name" value="Winged helix-like DNA-binding domain superfamily/Winged helix DNA-binding domain"/>
    <property type="match status" value="1"/>
</dbReference>
<dbReference type="OrthoDB" id="8851860at2"/>
<keyword evidence="1" id="KW-0805">Transcription regulation</keyword>
<dbReference type="PROSITE" id="PS50949">
    <property type="entry name" value="HTH_GNTR"/>
    <property type="match status" value="1"/>
</dbReference>
<evidence type="ECO:0000256" key="1">
    <source>
        <dbReference type="ARBA" id="ARBA00023015"/>
    </source>
</evidence>
<dbReference type="Pfam" id="PF07729">
    <property type="entry name" value="FCD"/>
    <property type="match status" value="1"/>
</dbReference>
<sequence length="237" mass="25742">MRVSAGHAPDSPDAAGHRDKPDTLATQAYRLLEEAIVTQQVAPGATVTEAQLSDLIGMSRMPTREAVRRLARENLLEVRPKRGIVICTIDALTQKRLLAMRREVERLLAQLAARECGDAQRATLHELAAAFEEAAANSDTLRFVHADKVFNELCLAVCGNEFVVDAIRLLQGPSRRFWFQRSRDAQVLAVSASRHAVLARAIASGDAAAAAAASDRLIDFGEELAQRALERENAAPG</sequence>